<evidence type="ECO:0000313" key="4">
    <source>
        <dbReference type="EMBL" id="QXN95151.1"/>
    </source>
</evidence>
<keyword evidence="1" id="KW-0489">Methyltransferase</keyword>
<protein>
    <submittedName>
        <fullName evidence="4">O-methyltransferase</fullName>
    </submittedName>
</protein>
<dbReference type="EMBL" id="CP078145">
    <property type="protein sequence ID" value="QXN95151.1"/>
    <property type="molecule type" value="Genomic_DNA"/>
</dbReference>
<dbReference type="Proteomes" id="UP000694257">
    <property type="component" value="Chromosome"/>
</dbReference>
<keyword evidence="3" id="KW-0949">S-adenosyl-L-methionine</keyword>
<evidence type="ECO:0000256" key="3">
    <source>
        <dbReference type="ARBA" id="ARBA00022691"/>
    </source>
</evidence>
<evidence type="ECO:0000256" key="2">
    <source>
        <dbReference type="ARBA" id="ARBA00022679"/>
    </source>
</evidence>
<dbReference type="RefSeq" id="WP_218477941.1">
    <property type="nucleotide sequence ID" value="NZ_BAABJN010000008.1"/>
</dbReference>
<gene>
    <name evidence="4" type="ORF">KV110_20200</name>
</gene>
<dbReference type="PROSITE" id="PS51682">
    <property type="entry name" value="SAM_OMT_I"/>
    <property type="match status" value="1"/>
</dbReference>
<accession>A0ABX8S186</accession>
<reference evidence="4 5" key="1">
    <citation type="submission" date="2021-07" db="EMBL/GenBank/DDBJ databases">
        <title>Whole Genome Sequence of Nocardia Iowensis.</title>
        <authorList>
            <person name="Lamm A."/>
            <person name="Collins-Fairclough A.M."/>
            <person name="Bunk B."/>
            <person name="Sproer C."/>
        </authorList>
    </citation>
    <scope>NUCLEOTIDE SEQUENCE [LARGE SCALE GENOMIC DNA]</scope>
    <source>
        <strain evidence="4 5">NRRL 5646</strain>
    </source>
</reference>
<dbReference type="PANTHER" id="PTHR43836:SF2">
    <property type="entry name" value="CATECHOL O-METHYLTRANSFERASE 1-RELATED"/>
    <property type="match status" value="1"/>
</dbReference>
<sequence length="262" mass="28662">MANRSGLGAIVRDRLPFLRWSMIRFALGGRSVLRTGQVGDGREQALLDYVRAKATAGDPDSVLATIDDFARNRSLLMNVGDEKGLLLDSAIRRAAPTLLLELGAYCGYSAVRTGRVMPPTARLVSVEASSANAEIARAVIEHAGLADRITVVVGKIGDGGATMRHLAIEHDFGPGTLDFVFIDHLKSAYLPDLKSIMAARWLHPGTVVVADNVKVPGAPDYRRYMRDHEGSTWRTIEHKTHLEYQSLIRDLMLESEYLGEPG</sequence>
<keyword evidence="5" id="KW-1185">Reference proteome</keyword>
<dbReference type="InterPro" id="IPR002935">
    <property type="entry name" value="SAM_O-MeTrfase"/>
</dbReference>
<dbReference type="Pfam" id="PF01596">
    <property type="entry name" value="Methyltransf_3"/>
    <property type="match status" value="1"/>
</dbReference>
<evidence type="ECO:0000256" key="1">
    <source>
        <dbReference type="ARBA" id="ARBA00022603"/>
    </source>
</evidence>
<dbReference type="PANTHER" id="PTHR43836">
    <property type="entry name" value="CATECHOL O-METHYLTRANSFERASE 1-RELATED"/>
    <property type="match status" value="1"/>
</dbReference>
<proteinExistence type="predicted"/>
<evidence type="ECO:0000313" key="5">
    <source>
        <dbReference type="Proteomes" id="UP000694257"/>
    </source>
</evidence>
<keyword evidence="2" id="KW-0808">Transferase</keyword>
<organism evidence="4 5">
    <name type="scientific">Nocardia iowensis</name>
    <dbReference type="NCBI Taxonomy" id="204891"/>
    <lineage>
        <taxon>Bacteria</taxon>
        <taxon>Bacillati</taxon>
        <taxon>Actinomycetota</taxon>
        <taxon>Actinomycetes</taxon>
        <taxon>Mycobacteriales</taxon>
        <taxon>Nocardiaceae</taxon>
        <taxon>Nocardia</taxon>
    </lineage>
</organism>
<name>A0ABX8S186_NOCIO</name>